<dbReference type="PANTHER" id="PTHR47643:SF2">
    <property type="entry name" value="TPR DOMAIN PROTEIN (AFU_ORTHOLOGUE AFUA_5G12710)"/>
    <property type="match status" value="1"/>
</dbReference>
<dbReference type="InterPro" id="IPR046341">
    <property type="entry name" value="SET_dom_sf"/>
</dbReference>
<keyword evidence="3" id="KW-1185">Reference proteome</keyword>
<proteinExistence type="predicted"/>
<evidence type="ECO:0000313" key="2">
    <source>
        <dbReference type="EMBL" id="KAF6225568.1"/>
    </source>
</evidence>
<feature type="domain" description="SET" evidence="1">
    <location>
        <begin position="351"/>
        <end position="545"/>
    </location>
</feature>
<dbReference type="AlphaFoldDB" id="A0A8H6CL74"/>
<dbReference type="InterPro" id="IPR053209">
    <property type="entry name" value="Gramillin-biosynth_MTr"/>
</dbReference>
<dbReference type="EMBL" id="JACCJB010000007">
    <property type="protein sequence ID" value="KAF6225568.1"/>
    <property type="molecule type" value="Genomic_DNA"/>
</dbReference>
<evidence type="ECO:0000313" key="3">
    <source>
        <dbReference type="Proteomes" id="UP000593566"/>
    </source>
</evidence>
<dbReference type="SUPFAM" id="SSF48452">
    <property type="entry name" value="TPR-like"/>
    <property type="match status" value="1"/>
</dbReference>
<protein>
    <recommendedName>
        <fullName evidence="1">SET domain-containing protein</fullName>
    </recommendedName>
</protein>
<dbReference type="PROSITE" id="PS50280">
    <property type="entry name" value="SET"/>
    <property type="match status" value="1"/>
</dbReference>
<dbReference type="SUPFAM" id="SSF82199">
    <property type="entry name" value="SET domain"/>
    <property type="match status" value="1"/>
</dbReference>
<dbReference type="Pfam" id="PF00856">
    <property type="entry name" value="SET"/>
    <property type="match status" value="1"/>
</dbReference>
<dbReference type="GeneID" id="59337963"/>
<dbReference type="Gene3D" id="1.25.40.10">
    <property type="entry name" value="Tetratricopeptide repeat domain"/>
    <property type="match status" value="1"/>
</dbReference>
<dbReference type="InterPro" id="IPR011990">
    <property type="entry name" value="TPR-like_helical_dom_sf"/>
</dbReference>
<organism evidence="2 3">
    <name type="scientific">Letharia lupina</name>
    <dbReference type="NCBI Taxonomy" id="560253"/>
    <lineage>
        <taxon>Eukaryota</taxon>
        <taxon>Fungi</taxon>
        <taxon>Dikarya</taxon>
        <taxon>Ascomycota</taxon>
        <taxon>Pezizomycotina</taxon>
        <taxon>Lecanoromycetes</taxon>
        <taxon>OSLEUM clade</taxon>
        <taxon>Lecanoromycetidae</taxon>
        <taxon>Lecanorales</taxon>
        <taxon>Lecanorineae</taxon>
        <taxon>Parmeliaceae</taxon>
        <taxon>Letharia</taxon>
    </lineage>
</organism>
<dbReference type="SMART" id="SM00317">
    <property type="entry name" value="SET"/>
    <property type="match status" value="1"/>
</dbReference>
<reference evidence="2 3" key="1">
    <citation type="journal article" date="2020" name="Genomics">
        <title>Complete, high-quality genomes from long-read metagenomic sequencing of two wolf lichen thalli reveals enigmatic genome architecture.</title>
        <authorList>
            <person name="McKenzie S.K."/>
            <person name="Walston R.F."/>
            <person name="Allen J.L."/>
        </authorList>
    </citation>
    <scope>NUCLEOTIDE SEQUENCE [LARGE SCALE GENOMIC DNA]</scope>
    <source>
        <strain evidence="2">WasteWater1</strain>
    </source>
</reference>
<accession>A0A8H6CL74</accession>
<name>A0A8H6CL74_9LECA</name>
<dbReference type="RefSeq" id="XP_037154277.1">
    <property type="nucleotide sequence ID" value="XM_037300429.1"/>
</dbReference>
<comment type="caution">
    <text evidence="2">The sequence shown here is derived from an EMBL/GenBank/DDBJ whole genome shotgun (WGS) entry which is preliminary data.</text>
</comment>
<dbReference type="Gene3D" id="2.170.270.10">
    <property type="entry name" value="SET domain"/>
    <property type="match status" value="1"/>
</dbReference>
<dbReference type="PANTHER" id="PTHR47643">
    <property type="entry name" value="TPR DOMAIN PROTEIN (AFU_ORTHOLOGUE AFUA_5G12710)"/>
    <property type="match status" value="1"/>
</dbReference>
<evidence type="ECO:0000259" key="1">
    <source>
        <dbReference type="PROSITE" id="PS50280"/>
    </source>
</evidence>
<gene>
    <name evidence="2" type="ORF">HO133_009568</name>
</gene>
<dbReference type="InterPro" id="IPR001214">
    <property type="entry name" value="SET_dom"/>
</dbReference>
<sequence>MDVDDVSGLEQFTALLSKQKQTLEVAKKRKGQRPKDMKPLGLLIHDFIVVHISQKTMNHGHMIHHSWVGEPYPPSVAPLPTLKKLHIDEMQLETHHRGFYALLRVATPPNVMTAVMVIVEDEKENGVLLQVYQQEDTEYGLAEDIAQVGGVCIVKEPYFKTMGSGECGLRVDHVTDVLWLAQDDDRIPLRWAPRISEVDKTAKEMKEEGNAALKARNLNKAVKCYTKGLHCAATTEEIQTIKLNRSFANLKLRRYDDALADATNLSREYKVSEKGVYRAACSLYELQRFQDCRETLTTLLDNYPNNAEAKEQLLRTEKRLAEQEIGEYDFNVMYKAAEETPPYLDTATHAGPVAIKTSEGRGRGLFTTRAVVAGELLLCEKAFSYCFASKEERAISSKTSMLMNTHTKRGTMGTQASLITATVQKMLRNPSLMPSFTALHHGDYKPVSETEVDGSPLVDTFLIERIIALNVFGCPRTTLQDHFRSQSPEQQERETSYHTTGIFIKASHINHSCYMNARRSFIGDMIIVRAARAIPANSEIFFWYAAPEVGRTWEKAQHKLQNWGFQCSCVLCQQDKKTVKKIRVRRNALLQDLRATFLTPGGCDLPKAERLLAAIEKTYSAPAKDIPRLELGDPYLLLTRIYALQNKSQNVIQTAFKVLTSLSFVITHQSPDSPNSSSFKVLQWGLTTDEVIETWTHLWTAWGNVAPHLCKEAEEYSRVSYKICIGEDETFDETVGKMARETMSGGIDLGTAFQQMSLRGAGRSG</sequence>
<dbReference type="Proteomes" id="UP000593566">
    <property type="component" value="Unassembled WGS sequence"/>
</dbReference>